<evidence type="ECO:0000256" key="3">
    <source>
        <dbReference type="ARBA" id="ARBA00022448"/>
    </source>
</evidence>
<dbReference type="Proteomes" id="UP001342826">
    <property type="component" value="Unassembled WGS sequence"/>
</dbReference>
<keyword evidence="6 8" id="KW-1133">Transmembrane helix</keyword>
<evidence type="ECO:0000256" key="8">
    <source>
        <dbReference type="SAM" id="Phobius"/>
    </source>
</evidence>
<keyword evidence="5 8" id="KW-0812">Transmembrane</keyword>
<accession>A0ABU6P343</accession>
<dbReference type="InterPro" id="IPR002898">
    <property type="entry name" value="MotA_ExbB_proton_chnl"/>
</dbReference>
<evidence type="ECO:0000256" key="1">
    <source>
        <dbReference type="ARBA" id="ARBA00004651"/>
    </source>
</evidence>
<keyword evidence="7 8" id="KW-0472">Membrane</keyword>
<dbReference type="PROSITE" id="PS01307">
    <property type="entry name" value="MOTA"/>
    <property type="match status" value="1"/>
</dbReference>
<evidence type="ECO:0000313" key="10">
    <source>
        <dbReference type="EMBL" id="MED4403785.1"/>
    </source>
</evidence>
<keyword evidence="3" id="KW-0813">Transport</keyword>
<evidence type="ECO:0000256" key="4">
    <source>
        <dbReference type="ARBA" id="ARBA00022475"/>
    </source>
</evidence>
<evidence type="ECO:0000256" key="7">
    <source>
        <dbReference type="ARBA" id="ARBA00023136"/>
    </source>
</evidence>
<evidence type="ECO:0000259" key="9">
    <source>
        <dbReference type="Pfam" id="PF01618"/>
    </source>
</evidence>
<feature type="transmembrane region" description="Helical" evidence="8">
    <location>
        <begin position="32"/>
        <end position="56"/>
    </location>
</feature>
<gene>
    <name evidence="10" type="ORF">P9271_20965</name>
</gene>
<reference evidence="10 11" key="1">
    <citation type="submission" date="2023-03" db="EMBL/GenBank/DDBJ databases">
        <title>Bacillus Genome Sequencing.</title>
        <authorList>
            <person name="Dunlap C."/>
        </authorList>
    </citation>
    <scope>NUCLEOTIDE SEQUENCE [LARGE SCALE GENOMIC DNA]</scope>
    <source>
        <strain evidence="10 11">NRS-1717</strain>
    </source>
</reference>
<comment type="caution">
    <text evidence="10">The sequence shown here is derived from an EMBL/GenBank/DDBJ whole genome shotgun (WGS) entry which is preliminary data.</text>
</comment>
<proteinExistence type="inferred from homology"/>
<evidence type="ECO:0000256" key="2">
    <source>
        <dbReference type="ARBA" id="ARBA00008038"/>
    </source>
</evidence>
<dbReference type="EMBL" id="JARTFS010000018">
    <property type="protein sequence ID" value="MED4403785.1"/>
    <property type="molecule type" value="Genomic_DNA"/>
</dbReference>
<dbReference type="RefSeq" id="WP_066232280.1">
    <property type="nucleotide sequence ID" value="NZ_JARTFQ010000006.1"/>
</dbReference>
<dbReference type="Pfam" id="PF01618">
    <property type="entry name" value="MotA_ExbB"/>
    <property type="match status" value="1"/>
</dbReference>
<evidence type="ECO:0000313" key="11">
    <source>
        <dbReference type="Proteomes" id="UP001342826"/>
    </source>
</evidence>
<protein>
    <submittedName>
        <fullName evidence="10">MotA/TolQ/ExbB proton channel family protein</fullName>
    </submittedName>
</protein>
<keyword evidence="11" id="KW-1185">Reference proteome</keyword>
<feature type="transmembrane region" description="Helical" evidence="8">
    <location>
        <begin position="186"/>
        <end position="208"/>
    </location>
</feature>
<sequence>MKRQDFLTPFGIILGFILIYISIYFVGGKDALLAFISVSSFVIVVGGVFCSLLVGFGGKEIGKAIAVVSHVFRRPELNLKELVDTLIELSRKSKENNDRGLLILEDEAKHISDPFIKKGINLVLSPLSSEMVESIMSTEIDALRRRHEQGYRVFYKAGEMAPAWGMVGTIIGLIIMLQNIQNPAEIGPAIAVALVTTFYGVLLAYLVFTPIANKLYRLSEEEIFKREIIIKALLNIKENQNTFILKEQLESILSPQLGERLKQEAHNEIR</sequence>
<feature type="transmembrane region" description="Helical" evidence="8">
    <location>
        <begin position="7"/>
        <end position="26"/>
    </location>
</feature>
<evidence type="ECO:0000256" key="5">
    <source>
        <dbReference type="ARBA" id="ARBA00022692"/>
    </source>
</evidence>
<dbReference type="InterPro" id="IPR047055">
    <property type="entry name" value="MotA-like"/>
</dbReference>
<evidence type="ECO:0000256" key="6">
    <source>
        <dbReference type="ARBA" id="ARBA00022989"/>
    </source>
</evidence>
<keyword evidence="4" id="KW-1003">Cell membrane</keyword>
<name>A0ABU6P343_9BACI</name>
<feature type="domain" description="MotA/TolQ/ExbB proton channel" evidence="9">
    <location>
        <begin position="108"/>
        <end position="227"/>
    </location>
</feature>
<dbReference type="PANTHER" id="PTHR30433:SF2">
    <property type="entry name" value="MOTILITY PROTEIN A"/>
    <property type="match status" value="1"/>
</dbReference>
<organism evidence="10 11">
    <name type="scientific">Metabacillus fastidiosus</name>
    <dbReference type="NCBI Taxonomy" id="1458"/>
    <lineage>
        <taxon>Bacteria</taxon>
        <taxon>Bacillati</taxon>
        <taxon>Bacillota</taxon>
        <taxon>Bacilli</taxon>
        <taxon>Bacillales</taxon>
        <taxon>Bacillaceae</taxon>
        <taxon>Metabacillus</taxon>
    </lineage>
</organism>
<dbReference type="PANTHER" id="PTHR30433">
    <property type="entry name" value="CHEMOTAXIS PROTEIN MOTA"/>
    <property type="match status" value="1"/>
</dbReference>
<dbReference type="InterPro" id="IPR000540">
    <property type="entry name" value="Flag_MotA_CS"/>
</dbReference>
<comment type="subcellular location">
    <subcellularLocation>
        <location evidence="1">Cell membrane</location>
        <topology evidence="1">Multi-pass membrane protein</topology>
    </subcellularLocation>
</comment>
<feature type="transmembrane region" description="Helical" evidence="8">
    <location>
        <begin position="161"/>
        <end position="180"/>
    </location>
</feature>
<dbReference type="GeneID" id="301142089"/>
<comment type="similarity">
    <text evidence="2">Belongs to the MotA family.</text>
</comment>